<protein>
    <submittedName>
        <fullName evidence="1">Uncharacterized protein</fullName>
    </submittedName>
</protein>
<evidence type="ECO:0000313" key="2">
    <source>
        <dbReference type="Proteomes" id="UP000256512"/>
    </source>
</evidence>
<dbReference type="AlphaFoldDB" id="A0A3D9BJR3"/>
<dbReference type="Proteomes" id="UP000256512">
    <property type="component" value="Unassembled WGS sequence"/>
</dbReference>
<comment type="caution">
    <text evidence="1">The sequence shown here is derived from an EMBL/GenBank/DDBJ whole genome shotgun (WGS) entry which is preliminary data.</text>
</comment>
<sequence length="63" mass="7283">MLSVISMMNAQSVHTILNKKESFRKDISFSIKADSKETYLPVTIIKGKQQDYIFRIIKNAQSF</sequence>
<accession>A0A3D9BJR3</accession>
<organism evidence="1 2">
    <name type="scientific">Chryseobacterium piscium</name>
    <dbReference type="NCBI Taxonomy" id="333702"/>
    <lineage>
        <taxon>Bacteria</taxon>
        <taxon>Pseudomonadati</taxon>
        <taxon>Bacteroidota</taxon>
        <taxon>Flavobacteriia</taxon>
        <taxon>Flavobacteriales</taxon>
        <taxon>Weeksellaceae</taxon>
        <taxon>Chryseobacterium group</taxon>
        <taxon>Chryseobacterium</taxon>
    </lineage>
</organism>
<name>A0A3D9BJR3_9FLAO</name>
<proteinExistence type="predicted"/>
<reference evidence="1 2" key="1">
    <citation type="journal article" date="2006" name="Int. J. Syst. Evol. Microbiol.">
        <title>Chryseobacterium piscium sp. nov., isolated from fish of the South Atlantic Ocean off South Africa.</title>
        <authorList>
            <person name="de Beer H."/>
            <person name="Hugo C.J."/>
            <person name="Jooste P.J."/>
            <person name="Vancanneyt M."/>
            <person name="Coenye T."/>
            <person name="Vandamme P."/>
        </authorList>
    </citation>
    <scope>NUCLEOTIDE SEQUENCE [LARGE SCALE GENOMIC DNA]</scope>
    <source>
        <strain evidence="1 2">CCUG 51923</strain>
    </source>
</reference>
<evidence type="ECO:0000313" key="1">
    <source>
        <dbReference type="EMBL" id="REC53748.1"/>
    </source>
</evidence>
<keyword evidence="2" id="KW-1185">Reference proteome</keyword>
<gene>
    <name evidence="1" type="ORF">DRF62_12355</name>
</gene>
<dbReference type="EMBL" id="QNVS01000037">
    <property type="protein sequence ID" value="REC53748.1"/>
    <property type="molecule type" value="Genomic_DNA"/>
</dbReference>